<organism evidence="4 5">
    <name type="scientific">Xiphophorus couchianus</name>
    <name type="common">Monterrey platyfish</name>
    <dbReference type="NCBI Taxonomy" id="32473"/>
    <lineage>
        <taxon>Eukaryota</taxon>
        <taxon>Metazoa</taxon>
        <taxon>Chordata</taxon>
        <taxon>Craniata</taxon>
        <taxon>Vertebrata</taxon>
        <taxon>Euteleostomi</taxon>
        <taxon>Actinopterygii</taxon>
        <taxon>Neopterygii</taxon>
        <taxon>Teleostei</taxon>
        <taxon>Neoteleostei</taxon>
        <taxon>Acanthomorphata</taxon>
        <taxon>Ovalentaria</taxon>
        <taxon>Atherinomorphae</taxon>
        <taxon>Cyprinodontiformes</taxon>
        <taxon>Poeciliidae</taxon>
        <taxon>Poeciliinae</taxon>
        <taxon>Xiphophorus</taxon>
    </lineage>
</organism>
<dbReference type="PROSITE" id="PS50097">
    <property type="entry name" value="BTB"/>
    <property type="match status" value="1"/>
</dbReference>
<dbReference type="Pfam" id="PF00651">
    <property type="entry name" value="BTB"/>
    <property type="match status" value="1"/>
</dbReference>
<evidence type="ECO:0000256" key="1">
    <source>
        <dbReference type="ARBA" id="ARBA00022441"/>
    </source>
</evidence>
<proteinExistence type="predicted"/>
<dbReference type="InterPro" id="IPR011333">
    <property type="entry name" value="SKP1/BTB/POZ_sf"/>
</dbReference>
<dbReference type="PANTHER" id="PTHR24412">
    <property type="entry name" value="KELCH PROTEIN"/>
    <property type="match status" value="1"/>
</dbReference>
<dbReference type="SUPFAM" id="SSF117281">
    <property type="entry name" value="Kelch motif"/>
    <property type="match status" value="1"/>
</dbReference>
<keyword evidence="2" id="KW-0677">Repeat</keyword>
<dbReference type="InterPro" id="IPR017096">
    <property type="entry name" value="BTB-kelch_protein"/>
</dbReference>
<dbReference type="InterPro" id="IPR000210">
    <property type="entry name" value="BTB/POZ_dom"/>
</dbReference>
<dbReference type="InterPro" id="IPR011705">
    <property type="entry name" value="BACK"/>
</dbReference>
<evidence type="ECO:0000256" key="2">
    <source>
        <dbReference type="ARBA" id="ARBA00022737"/>
    </source>
</evidence>
<dbReference type="Pfam" id="PF01344">
    <property type="entry name" value="Kelch_1"/>
    <property type="match status" value="2"/>
</dbReference>
<dbReference type="SMART" id="SM00875">
    <property type="entry name" value="BACK"/>
    <property type="match status" value="1"/>
</dbReference>
<dbReference type="FunFam" id="1.25.40.420:FF:000001">
    <property type="entry name" value="Kelch-like family member 12"/>
    <property type="match status" value="1"/>
</dbReference>
<dbReference type="Gene3D" id="2.120.10.80">
    <property type="entry name" value="Kelch-type beta propeller"/>
    <property type="match status" value="2"/>
</dbReference>
<dbReference type="Gene3D" id="3.30.710.10">
    <property type="entry name" value="Potassium Channel Kv1.1, Chain A"/>
    <property type="match status" value="1"/>
</dbReference>
<dbReference type="SUPFAM" id="SSF54695">
    <property type="entry name" value="POZ domain"/>
    <property type="match status" value="1"/>
</dbReference>
<dbReference type="InterPro" id="IPR015915">
    <property type="entry name" value="Kelch-typ_b-propeller"/>
</dbReference>
<dbReference type="PIRSF" id="PIRSF037037">
    <property type="entry name" value="Kelch-like_protein_gigaxonin"/>
    <property type="match status" value="1"/>
</dbReference>
<dbReference type="GeneTree" id="ENSGT00940000154664"/>
<accession>A0A3B5L1Q1</accession>
<dbReference type="AlphaFoldDB" id="A0A3B5L1Q1"/>
<dbReference type="Proteomes" id="UP000261380">
    <property type="component" value="Unplaced"/>
</dbReference>
<reference evidence="4" key="2">
    <citation type="submission" date="2025-09" db="UniProtKB">
        <authorList>
            <consortium name="Ensembl"/>
        </authorList>
    </citation>
    <scope>IDENTIFICATION</scope>
</reference>
<protein>
    <recommendedName>
        <fullName evidence="3">BTB domain-containing protein</fullName>
    </recommendedName>
</protein>
<evidence type="ECO:0000313" key="5">
    <source>
        <dbReference type="Proteomes" id="UP000261380"/>
    </source>
</evidence>
<reference evidence="4" key="1">
    <citation type="submission" date="2025-08" db="UniProtKB">
        <authorList>
            <consortium name="Ensembl"/>
        </authorList>
    </citation>
    <scope>IDENTIFICATION</scope>
</reference>
<keyword evidence="5" id="KW-1185">Reference proteome</keyword>
<dbReference type="Ensembl" id="ENSXCOT00000004312.1">
    <property type="protein sequence ID" value="ENSXCOP00000004265.1"/>
    <property type="gene ID" value="ENSXCOG00000003351.1"/>
</dbReference>
<dbReference type="PRINTS" id="PR00501">
    <property type="entry name" value="KELCHREPEAT"/>
</dbReference>
<dbReference type="STRING" id="32473.ENSXCOP00000004265"/>
<feature type="domain" description="BTB" evidence="3">
    <location>
        <begin position="43"/>
        <end position="109"/>
    </location>
</feature>
<evidence type="ECO:0000259" key="3">
    <source>
        <dbReference type="PROSITE" id="PS50097"/>
    </source>
</evidence>
<dbReference type="Pfam" id="PF24681">
    <property type="entry name" value="Kelch_KLHDC2_KLHL20_DRC7"/>
    <property type="match status" value="1"/>
</dbReference>
<keyword evidence="1" id="KW-0880">Kelch repeat</keyword>
<sequence>MLKPKNTVSSERKQRPYVACLEFGNTGGKNQFHLSKLSRGQLCDTVIRVDGGEFYVHKVVLCKCSPYFRALFSHWSTPDCVTFDIPGMSTSLMCLIIEFAYTGNVLLTGQNALDLFVVADRYNMTGLLQACSDYLEKQLNPQNCLSIWLLTDTFYHPELREKSELYTLSHFKEVVDTCADFLQLSAQQLVQIIESDLLIVKQEKTVYKAILKWLAHAPKERKTYSSLLFSKVSIRLAWMSPKYLIEHVNESELVKTNPECRAMLFQTLNPILDHMSRTSHRSFACPSLAIPRVPPALLLAIGGWTDGSPTSLIEAYDARSDRWIDVAYTTETIRAYHGAVFYNGSIYCVGGFDSIEQFSAVHRLDLTSHNWEEVSPMHVSRCFVSVTVMNDYIYALGGYNGQERLNTAERYDPKCNQWTIISSMHEQRSDASCATLYSRVYICGGFNGIQCLSTAECYNPDEDQWTLIPNMSSRRSGVGVAAYANYIFAVGGFDGVSRLNTTEAYNPSTNAWCSVPSMPNARSNFGISVMNDNLFVAGGFGGITTIPNVEFYDIKTNIWLSAKDMKTSRSALSCCVVNGLSNMAKYAAALNSMQRQHLPTEEEDEMEQ</sequence>
<dbReference type="InterPro" id="IPR006652">
    <property type="entry name" value="Kelch_1"/>
</dbReference>
<dbReference type="Pfam" id="PF07707">
    <property type="entry name" value="BACK"/>
    <property type="match status" value="1"/>
</dbReference>
<name>A0A3B5L1Q1_9TELE</name>
<dbReference type="SMART" id="SM00612">
    <property type="entry name" value="Kelch"/>
    <property type="match status" value="6"/>
</dbReference>
<dbReference type="PANTHER" id="PTHR24412:SF172">
    <property type="entry name" value="KELCH-LIKE PROTEIN 10"/>
    <property type="match status" value="1"/>
</dbReference>
<evidence type="ECO:0000313" key="4">
    <source>
        <dbReference type="Ensembl" id="ENSXCOP00000004265.1"/>
    </source>
</evidence>
<dbReference type="SMART" id="SM00225">
    <property type="entry name" value="BTB"/>
    <property type="match status" value="1"/>
</dbReference>
<dbReference type="Gene3D" id="1.25.40.420">
    <property type="match status" value="1"/>
</dbReference>